<dbReference type="EC" id="2.1.1.-" evidence="4"/>
<sequence>MTAREPFAFDPEGTSAIVHGENLSVLEALPDEAFSLVYLDPPFNTGRDQVRRTTRSVPVAHGAGDRVGFAGRSYETVMGSLRRYEDSFADYLGFLEPRLAHARRVLARHGTLYVHLDYREVHYVKVLLDAVFGRECFLNEIIWAYDFGGRTTRRWPAKHDTILVYVKDPAAYHFNSQDVDREPYMAPGLVGPEKAARGKLPTDVWWHTIVSPTGREKTGYPTQKPAGVLRRIVTASSRPGDWVLDFFAGSGTTGAVSAELGRRFVCVDSNPEAVEVMRLRLPDVPVRHLD</sequence>
<dbReference type="OrthoDB" id="9773060at2"/>
<dbReference type="InterPro" id="IPR002052">
    <property type="entry name" value="DNA_methylase_N6_adenine_CS"/>
</dbReference>
<evidence type="ECO:0000313" key="6">
    <source>
        <dbReference type="EMBL" id="RKQ36756.1"/>
    </source>
</evidence>
<feature type="domain" description="DNA methylase N-4/N-6" evidence="5">
    <location>
        <begin position="35"/>
        <end position="276"/>
    </location>
</feature>
<dbReference type="Gene3D" id="3.40.50.150">
    <property type="entry name" value="Vaccinia Virus protein VP39"/>
    <property type="match status" value="1"/>
</dbReference>
<name>A0A495A9M8_9MICC</name>
<dbReference type="PRINTS" id="PR00508">
    <property type="entry name" value="S21N4MTFRASE"/>
</dbReference>
<dbReference type="GO" id="GO:0032259">
    <property type="term" value="P:methylation"/>
    <property type="evidence" value="ECO:0007669"/>
    <property type="project" value="UniProtKB-KW"/>
</dbReference>
<evidence type="ECO:0000256" key="4">
    <source>
        <dbReference type="RuleBase" id="RU362026"/>
    </source>
</evidence>
<keyword evidence="2 6" id="KW-0489">Methyltransferase</keyword>
<evidence type="ECO:0000259" key="5">
    <source>
        <dbReference type="Pfam" id="PF01555"/>
    </source>
</evidence>
<dbReference type="RefSeq" id="WP_121030051.1">
    <property type="nucleotide sequence ID" value="NZ_PNJG02000001.1"/>
</dbReference>
<dbReference type="SUPFAM" id="SSF53335">
    <property type="entry name" value="S-adenosyl-L-methionine-dependent methyltransferases"/>
    <property type="match status" value="1"/>
</dbReference>
<dbReference type="GO" id="GO:0003677">
    <property type="term" value="F:DNA binding"/>
    <property type="evidence" value="ECO:0007669"/>
    <property type="project" value="InterPro"/>
</dbReference>
<dbReference type="InterPro" id="IPR029063">
    <property type="entry name" value="SAM-dependent_MTases_sf"/>
</dbReference>
<protein>
    <recommendedName>
        <fullName evidence="4">Methyltransferase</fullName>
        <ecNumber evidence="4">2.1.1.-</ecNumber>
    </recommendedName>
</protein>
<proteinExistence type="inferred from homology"/>
<dbReference type="InterPro" id="IPR002941">
    <property type="entry name" value="DNA_methylase_N4/N6"/>
</dbReference>
<dbReference type="InterPro" id="IPR001091">
    <property type="entry name" value="RM_Methyltransferase"/>
</dbReference>
<dbReference type="AlphaFoldDB" id="A0A495A9M8"/>
<keyword evidence="3 6" id="KW-0808">Transferase</keyword>
<comment type="caution">
    <text evidence="6">The sequence shown here is derived from an EMBL/GenBank/DDBJ whole genome shotgun (WGS) entry which is preliminary data.</text>
</comment>
<reference evidence="6 7" key="1">
    <citation type="submission" date="2018-10" db="EMBL/GenBank/DDBJ databases">
        <title>Kocuria tytouropygialis sp. nov., isolated from the uropygial gland of an American barn owl (Tyto furcata).</title>
        <authorList>
            <person name="Braun M.S."/>
            <person name="Wang E."/>
            <person name="Zimmermann S."/>
            <person name="Wagner H."/>
            <person name="Wink M."/>
        </authorList>
    </citation>
    <scope>NUCLEOTIDE SEQUENCE [LARGE SCALE GENOMIC DNA]</scope>
    <source>
        <strain evidence="6 7">442</strain>
    </source>
</reference>
<keyword evidence="7" id="KW-1185">Reference proteome</keyword>
<evidence type="ECO:0000256" key="2">
    <source>
        <dbReference type="ARBA" id="ARBA00022603"/>
    </source>
</evidence>
<gene>
    <name evidence="6" type="ORF">C1C97_003805</name>
</gene>
<dbReference type="EMBL" id="PNJG02000001">
    <property type="protein sequence ID" value="RKQ36756.1"/>
    <property type="molecule type" value="Genomic_DNA"/>
</dbReference>
<dbReference type="GO" id="GO:0008170">
    <property type="term" value="F:N-methyltransferase activity"/>
    <property type="evidence" value="ECO:0007669"/>
    <property type="project" value="InterPro"/>
</dbReference>
<evidence type="ECO:0000256" key="3">
    <source>
        <dbReference type="ARBA" id="ARBA00022679"/>
    </source>
</evidence>
<dbReference type="Proteomes" id="UP000249516">
    <property type="component" value="Unassembled WGS sequence"/>
</dbReference>
<comment type="similarity">
    <text evidence="1 4">Belongs to the N(4)/N(6)-methyltransferase family.</text>
</comment>
<evidence type="ECO:0000313" key="7">
    <source>
        <dbReference type="Proteomes" id="UP000249516"/>
    </source>
</evidence>
<accession>A0A495A9M8</accession>
<dbReference type="PROSITE" id="PS00092">
    <property type="entry name" value="N6_MTASE"/>
    <property type="match status" value="1"/>
</dbReference>
<organism evidence="6 7">
    <name type="scientific">Kocuria tytonis</name>
    <dbReference type="NCBI Taxonomy" id="2054280"/>
    <lineage>
        <taxon>Bacteria</taxon>
        <taxon>Bacillati</taxon>
        <taxon>Actinomycetota</taxon>
        <taxon>Actinomycetes</taxon>
        <taxon>Micrococcales</taxon>
        <taxon>Micrococcaceae</taxon>
        <taxon>Kocuria</taxon>
    </lineage>
</organism>
<dbReference type="Pfam" id="PF01555">
    <property type="entry name" value="N6_N4_Mtase"/>
    <property type="match status" value="1"/>
</dbReference>
<evidence type="ECO:0000256" key="1">
    <source>
        <dbReference type="ARBA" id="ARBA00006594"/>
    </source>
</evidence>